<dbReference type="Proteomes" id="UP000828390">
    <property type="component" value="Unassembled WGS sequence"/>
</dbReference>
<dbReference type="AlphaFoldDB" id="A0A9D4J4V1"/>
<reference evidence="2" key="1">
    <citation type="journal article" date="2019" name="bioRxiv">
        <title>The Genome of the Zebra Mussel, Dreissena polymorpha: A Resource for Invasive Species Research.</title>
        <authorList>
            <person name="McCartney M.A."/>
            <person name="Auch B."/>
            <person name="Kono T."/>
            <person name="Mallez S."/>
            <person name="Zhang Y."/>
            <person name="Obille A."/>
            <person name="Becker A."/>
            <person name="Abrahante J.E."/>
            <person name="Garbe J."/>
            <person name="Badalamenti J.P."/>
            <person name="Herman A."/>
            <person name="Mangelson H."/>
            <person name="Liachko I."/>
            <person name="Sullivan S."/>
            <person name="Sone E.D."/>
            <person name="Koren S."/>
            <person name="Silverstein K.A.T."/>
            <person name="Beckman K.B."/>
            <person name="Gohl D.M."/>
        </authorList>
    </citation>
    <scope>NUCLEOTIDE SEQUENCE</scope>
    <source>
        <strain evidence="2">Duluth1</strain>
        <tissue evidence="2">Whole animal</tissue>
    </source>
</reference>
<organism evidence="2 3">
    <name type="scientific">Dreissena polymorpha</name>
    <name type="common">Zebra mussel</name>
    <name type="synonym">Mytilus polymorpha</name>
    <dbReference type="NCBI Taxonomy" id="45954"/>
    <lineage>
        <taxon>Eukaryota</taxon>
        <taxon>Metazoa</taxon>
        <taxon>Spiralia</taxon>
        <taxon>Lophotrochozoa</taxon>
        <taxon>Mollusca</taxon>
        <taxon>Bivalvia</taxon>
        <taxon>Autobranchia</taxon>
        <taxon>Heteroconchia</taxon>
        <taxon>Euheterodonta</taxon>
        <taxon>Imparidentia</taxon>
        <taxon>Neoheterodontei</taxon>
        <taxon>Myida</taxon>
        <taxon>Dreissenoidea</taxon>
        <taxon>Dreissenidae</taxon>
        <taxon>Dreissena</taxon>
    </lineage>
</organism>
<feature type="region of interest" description="Disordered" evidence="1">
    <location>
        <begin position="1"/>
        <end position="29"/>
    </location>
</feature>
<accession>A0A9D4J4V1</accession>
<gene>
    <name evidence="2" type="ORF">DPMN_153469</name>
</gene>
<feature type="compositionally biased region" description="Basic residues" evidence="1">
    <location>
        <begin position="9"/>
        <end position="19"/>
    </location>
</feature>
<evidence type="ECO:0000313" key="2">
    <source>
        <dbReference type="EMBL" id="KAH3799851.1"/>
    </source>
</evidence>
<reference evidence="2" key="2">
    <citation type="submission" date="2020-11" db="EMBL/GenBank/DDBJ databases">
        <authorList>
            <person name="McCartney M.A."/>
            <person name="Auch B."/>
            <person name="Kono T."/>
            <person name="Mallez S."/>
            <person name="Becker A."/>
            <person name="Gohl D.M."/>
            <person name="Silverstein K.A.T."/>
            <person name="Koren S."/>
            <person name="Bechman K.B."/>
            <person name="Herman A."/>
            <person name="Abrahante J.E."/>
            <person name="Garbe J."/>
        </authorList>
    </citation>
    <scope>NUCLEOTIDE SEQUENCE</scope>
    <source>
        <strain evidence="2">Duluth1</strain>
        <tissue evidence="2">Whole animal</tissue>
    </source>
</reference>
<protein>
    <submittedName>
        <fullName evidence="2">Uncharacterized protein</fullName>
    </submittedName>
</protein>
<name>A0A9D4J4V1_DREPO</name>
<dbReference type="EMBL" id="JAIWYP010000007">
    <property type="protein sequence ID" value="KAH3799851.1"/>
    <property type="molecule type" value="Genomic_DNA"/>
</dbReference>
<evidence type="ECO:0000256" key="1">
    <source>
        <dbReference type="SAM" id="MobiDB-lite"/>
    </source>
</evidence>
<keyword evidence="3" id="KW-1185">Reference proteome</keyword>
<evidence type="ECO:0000313" key="3">
    <source>
        <dbReference type="Proteomes" id="UP000828390"/>
    </source>
</evidence>
<sequence length="84" mass="9817">MITKEKREKMKRYRQKKKEKTASALSVNKSVDLRSQKTAELSRLEKKAVKRTNACRMRIKLNKSIQQECSQTDCEIGNTRSARD</sequence>
<comment type="caution">
    <text evidence="2">The sequence shown here is derived from an EMBL/GenBank/DDBJ whole genome shotgun (WGS) entry which is preliminary data.</text>
</comment>
<proteinExistence type="predicted"/>